<dbReference type="InterPro" id="IPR001347">
    <property type="entry name" value="SIS_dom"/>
</dbReference>
<evidence type="ECO:0000256" key="2">
    <source>
        <dbReference type="ARBA" id="ARBA00023125"/>
    </source>
</evidence>
<evidence type="ECO:0000313" key="7">
    <source>
        <dbReference type="Proteomes" id="UP000094023"/>
    </source>
</evidence>
<dbReference type="EMBL" id="LXEN01000098">
    <property type="protein sequence ID" value="OAT26758.1"/>
    <property type="molecule type" value="Genomic_DNA"/>
</dbReference>
<feature type="domain" description="SIS" evidence="5">
    <location>
        <begin position="118"/>
        <end position="258"/>
    </location>
</feature>
<dbReference type="Proteomes" id="UP000094023">
    <property type="component" value="Unassembled WGS sequence"/>
</dbReference>
<dbReference type="PANTHER" id="PTHR30514">
    <property type="entry name" value="GLUCOKINASE"/>
    <property type="match status" value="1"/>
</dbReference>
<dbReference type="PANTHER" id="PTHR30514:SF21">
    <property type="entry name" value="RPIR-FAMILY TRANSCRIPTIONAL REGULATOR"/>
    <property type="match status" value="1"/>
</dbReference>
<evidence type="ECO:0000313" key="6">
    <source>
        <dbReference type="EMBL" id="OAT26758.1"/>
    </source>
</evidence>
<dbReference type="InterPro" id="IPR009057">
    <property type="entry name" value="Homeodomain-like_sf"/>
</dbReference>
<dbReference type="STRING" id="1354337.M983_2085"/>
<dbReference type="InterPro" id="IPR047640">
    <property type="entry name" value="RpiR-like"/>
</dbReference>
<dbReference type="OrthoDB" id="3237351at2"/>
<gene>
    <name evidence="6" type="ORF">M983_2085</name>
</gene>
<dbReference type="PROSITE" id="PS51464">
    <property type="entry name" value="SIS"/>
    <property type="match status" value="1"/>
</dbReference>
<sequence>MAARLSPLLSRATGLTRAEYRILSYLIDNPSQIGNVTIRQLAIINFVSTTTVMRLCQKLGFSGYSELIYYCKQLLSSFEQSHSLTFEENQTTEPLFELFLENYLKTFALIPEVRKNEFTSLINGKNSFFIYGAGLSHIFSEYISKRLQLIGKDAFLSGLSDSKNIFINNASRYSVFIAISRSGETEQVVEKAKIAKSIGMKIVVFTRANANSLAELADIHFPIYDDAVNYQSDTIESSSFESNLILIIDLLLSRARRF</sequence>
<keyword evidence="2" id="KW-0238">DNA-binding</keyword>
<organism evidence="6 7">
    <name type="scientific">Proteus myxofaciens ATCC 19692</name>
    <dbReference type="NCBI Taxonomy" id="1354337"/>
    <lineage>
        <taxon>Bacteria</taxon>
        <taxon>Pseudomonadati</taxon>
        <taxon>Pseudomonadota</taxon>
        <taxon>Gammaproteobacteria</taxon>
        <taxon>Enterobacterales</taxon>
        <taxon>Morganellaceae</taxon>
        <taxon>Proteus</taxon>
    </lineage>
</organism>
<keyword evidence="1" id="KW-0805">Transcription regulation</keyword>
<keyword evidence="7" id="KW-1185">Reference proteome</keyword>
<dbReference type="GO" id="GO:0003677">
    <property type="term" value="F:DNA binding"/>
    <property type="evidence" value="ECO:0007669"/>
    <property type="project" value="UniProtKB-KW"/>
</dbReference>
<dbReference type="InterPro" id="IPR035472">
    <property type="entry name" value="RpiR-like_SIS"/>
</dbReference>
<dbReference type="GO" id="GO:1901135">
    <property type="term" value="P:carbohydrate derivative metabolic process"/>
    <property type="evidence" value="ECO:0007669"/>
    <property type="project" value="InterPro"/>
</dbReference>
<dbReference type="CDD" id="cd05013">
    <property type="entry name" value="SIS_RpiR"/>
    <property type="match status" value="1"/>
</dbReference>
<dbReference type="InterPro" id="IPR046348">
    <property type="entry name" value="SIS_dom_sf"/>
</dbReference>
<protein>
    <submittedName>
        <fullName evidence="6">RpiR family transcriptional regulator</fullName>
    </submittedName>
</protein>
<dbReference type="SUPFAM" id="SSF46689">
    <property type="entry name" value="Homeodomain-like"/>
    <property type="match status" value="1"/>
</dbReference>
<evidence type="ECO:0000256" key="1">
    <source>
        <dbReference type="ARBA" id="ARBA00023015"/>
    </source>
</evidence>
<name>A0A198FPG9_9GAMM</name>
<dbReference type="Gene3D" id="3.40.50.10490">
    <property type="entry name" value="Glucose-6-phosphate isomerase like protein, domain 1"/>
    <property type="match status" value="1"/>
</dbReference>
<accession>A0A198FPG9</accession>
<dbReference type="PROSITE" id="PS51071">
    <property type="entry name" value="HTH_RPIR"/>
    <property type="match status" value="1"/>
</dbReference>
<feature type="domain" description="HTH rpiR-type" evidence="4">
    <location>
        <begin position="2"/>
        <end position="78"/>
    </location>
</feature>
<comment type="caution">
    <text evidence="6">The sequence shown here is derived from an EMBL/GenBank/DDBJ whole genome shotgun (WGS) entry which is preliminary data.</text>
</comment>
<dbReference type="Gene3D" id="1.10.10.10">
    <property type="entry name" value="Winged helix-like DNA-binding domain superfamily/Winged helix DNA-binding domain"/>
    <property type="match status" value="1"/>
</dbReference>
<evidence type="ECO:0000256" key="3">
    <source>
        <dbReference type="ARBA" id="ARBA00023163"/>
    </source>
</evidence>
<dbReference type="Pfam" id="PF01380">
    <property type="entry name" value="SIS"/>
    <property type="match status" value="1"/>
</dbReference>
<reference evidence="6 7" key="1">
    <citation type="submission" date="2016-04" db="EMBL/GenBank/DDBJ databases">
        <title>ATOL: Assembling a taxonomically balanced genome-scale reconstruction of the evolutionary history of the Enterobacteriaceae.</title>
        <authorList>
            <person name="Plunkett G.III."/>
            <person name="Neeno-Eckwall E.C."/>
            <person name="Glasner J.D."/>
            <person name="Perna N.T."/>
        </authorList>
    </citation>
    <scope>NUCLEOTIDE SEQUENCE [LARGE SCALE GENOMIC DNA]</scope>
    <source>
        <strain evidence="6 7">ATCC 19692</strain>
    </source>
</reference>
<proteinExistence type="predicted"/>
<dbReference type="InterPro" id="IPR036388">
    <property type="entry name" value="WH-like_DNA-bd_sf"/>
</dbReference>
<dbReference type="GO" id="GO:0003700">
    <property type="term" value="F:DNA-binding transcription factor activity"/>
    <property type="evidence" value="ECO:0007669"/>
    <property type="project" value="InterPro"/>
</dbReference>
<dbReference type="InterPro" id="IPR000281">
    <property type="entry name" value="HTH_RpiR"/>
</dbReference>
<evidence type="ECO:0000259" key="5">
    <source>
        <dbReference type="PROSITE" id="PS51464"/>
    </source>
</evidence>
<evidence type="ECO:0000259" key="4">
    <source>
        <dbReference type="PROSITE" id="PS51071"/>
    </source>
</evidence>
<dbReference type="AlphaFoldDB" id="A0A198FPG9"/>
<dbReference type="RefSeq" id="WP_066750150.1">
    <property type="nucleotide sequence ID" value="NZ_LXEN01000098.1"/>
</dbReference>
<dbReference type="GO" id="GO:0097367">
    <property type="term" value="F:carbohydrate derivative binding"/>
    <property type="evidence" value="ECO:0007669"/>
    <property type="project" value="InterPro"/>
</dbReference>
<keyword evidence="3" id="KW-0804">Transcription</keyword>
<dbReference type="SUPFAM" id="SSF53697">
    <property type="entry name" value="SIS domain"/>
    <property type="match status" value="1"/>
</dbReference>
<dbReference type="Pfam" id="PF01418">
    <property type="entry name" value="HTH_6"/>
    <property type="match status" value="1"/>
</dbReference>